<organism evidence="3 4">
    <name type="scientific">Candidatus Jidaibacter acanthamoebae</name>
    <dbReference type="NCBI Taxonomy" id="86105"/>
    <lineage>
        <taxon>Bacteria</taxon>
        <taxon>Pseudomonadati</taxon>
        <taxon>Pseudomonadota</taxon>
        <taxon>Alphaproteobacteria</taxon>
        <taxon>Rickettsiales</taxon>
        <taxon>Candidatus Midichloriaceae</taxon>
        <taxon>Candidatus Jidaibacter</taxon>
    </lineage>
</organism>
<evidence type="ECO:0000313" key="4">
    <source>
        <dbReference type="Proteomes" id="UP000031258"/>
    </source>
</evidence>
<dbReference type="InterPro" id="IPR014145">
    <property type="entry name" value="LigD_pol_dom"/>
</dbReference>
<keyword evidence="1" id="KW-0472">Membrane</keyword>
<gene>
    <name evidence="3" type="ORF">NF27_FX00220</name>
</gene>
<name>A0A0C1MXV0_9RICK</name>
<dbReference type="STRING" id="86105.NF27_FX00220"/>
<proteinExistence type="predicted"/>
<feature type="domain" description="DNA ligase D polymerase" evidence="2">
    <location>
        <begin position="30"/>
        <end position="274"/>
    </location>
</feature>
<dbReference type="Gene3D" id="3.90.920.10">
    <property type="entry name" value="DNA primase, PRIM domain"/>
    <property type="match status" value="1"/>
</dbReference>
<dbReference type="Proteomes" id="UP000031258">
    <property type="component" value="Unassembled WGS sequence"/>
</dbReference>
<dbReference type="NCBIfam" id="TIGR02778">
    <property type="entry name" value="ligD_pol"/>
    <property type="match status" value="1"/>
</dbReference>
<dbReference type="PANTHER" id="PTHR42705:SF2">
    <property type="entry name" value="BIFUNCTIONAL NON-HOMOLOGOUS END JOINING PROTEIN LIGD"/>
    <property type="match status" value="1"/>
</dbReference>
<keyword evidence="1" id="KW-0812">Transmembrane</keyword>
<comment type="caution">
    <text evidence="3">The sequence shown here is derived from an EMBL/GenBank/DDBJ whole genome shotgun (WGS) entry which is preliminary data.</text>
</comment>
<sequence>MMKFKSIKIENKIITITHPDKILFPKDNITKWDLVKYYIKISDFILPFVKNHPITINCFREGINNNGFYRQHAPNNLPDWFQTYELERRKLGKMNHILCQNKASLIYLVNLNMVSIHRWLSTINNPEYPEILIVDIDPPQNMFDLACKAAKLIRIQLENLHYKAYLMVTGSRGLHVISKVNQNDSFEHVRNMLYKITSQIAYNYPQYFSIEVRKKNRENLVYLDITRNAYGQTAIAPFSVRAKEGAPIATPISWEEVDKKGLTPNKYNISNIISLITLKIILGMIAWSIKAKTTQNP</sequence>
<accession>A0A0C1MXV0</accession>
<dbReference type="AlphaFoldDB" id="A0A0C1MXV0"/>
<dbReference type="Pfam" id="PF21686">
    <property type="entry name" value="LigD_Prim-Pol"/>
    <property type="match status" value="1"/>
</dbReference>
<keyword evidence="4" id="KW-1185">Reference proteome</keyword>
<protein>
    <recommendedName>
        <fullName evidence="2">DNA ligase D polymerase domain-containing protein</fullName>
    </recommendedName>
</protein>
<dbReference type="InterPro" id="IPR052171">
    <property type="entry name" value="NHEJ_LigD"/>
</dbReference>
<evidence type="ECO:0000313" key="3">
    <source>
        <dbReference type="EMBL" id="KIE04761.1"/>
    </source>
</evidence>
<evidence type="ECO:0000259" key="2">
    <source>
        <dbReference type="Pfam" id="PF21686"/>
    </source>
</evidence>
<keyword evidence="1" id="KW-1133">Transmembrane helix</keyword>
<feature type="transmembrane region" description="Helical" evidence="1">
    <location>
        <begin position="269"/>
        <end position="289"/>
    </location>
</feature>
<dbReference type="PANTHER" id="PTHR42705">
    <property type="entry name" value="BIFUNCTIONAL NON-HOMOLOGOUS END JOINING PROTEIN LIGD"/>
    <property type="match status" value="1"/>
</dbReference>
<reference evidence="3 4" key="1">
    <citation type="submission" date="2014-11" db="EMBL/GenBank/DDBJ databases">
        <title>A Rickettsiales Symbiont of Amoebae With Ancient Features.</title>
        <authorList>
            <person name="Schulz F."/>
            <person name="Martijn J."/>
            <person name="Wascher F."/>
            <person name="Kostanjsek R."/>
            <person name="Ettema T.J."/>
            <person name="Horn M."/>
        </authorList>
    </citation>
    <scope>NUCLEOTIDE SEQUENCE [LARGE SCALE GENOMIC DNA]</scope>
    <source>
        <strain evidence="3 4">UWC36</strain>
    </source>
</reference>
<evidence type="ECO:0000256" key="1">
    <source>
        <dbReference type="SAM" id="Phobius"/>
    </source>
</evidence>
<dbReference type="EMBL" id="JSWE01000146">
    <property type="protein sequence ID" value="KIE04761.1"/>
    <property type="molecule type" value="Genomic_DNA"/>
</dbReference>